<evidence type="ECO:0000313" key="6">
    <source>
        <dbReference type="Proteomes" id="UP000626180"/>
    </source>
</evidence>
<name>A0A2X2ESY7_PSELU</name>
<evidence type="ECO:0000259" key="2">
    <source>
        <dbReference type="Pfam" id="PF09832"/>
    </source>
</evidence>
<dbReference type="Proteomes" id="UP000250443">
    <property type="component" value="Unassembled WGS sequence"/>
</dbReference>
<keyword evidence="1" id="KW-0732">Signal</keyword>
<feature type="domain" description="DUF2059" evidence="2">
    <location>
        <begin position="89"/>
        <end position="148"/>
    </location>
</feature>
<feature type="signal peptide" evidence="1">
    <location>
        <begin position="1"/>
        <end position="22"/>
    </location>
</feature>
<dbReference type="Pfam" id="PF09832">
    <property type="entry name" value="DUF2059"/>
    <property type="match status" value="1"/>
</dbReference>
<dbReference type="InterPro" id="IPR018637">
    <property type="entry name" value="DUF2059"/>
</dbReference>
<accession>A0A2X2ESY7</accession>
<keyword evidence="6" id="KW-1185">Reference proteome</keyword>
<gene>
    <name evidence="3" type="ORF">IRZ65_19975</name>
    <name evidence="4" type="ORF">NCTC11842_03257</name>
</gene>
<reference evidence="3 6" key="2">
    <citation type="submission" date="2020-10" db="EMBL/GenBank/DDBJ databases">
        <title>Genome sequences of Pseudomonas isolates.</title>
        <authorList>
            <person name="Wessels L."/>
            <person name="Reich F."/>
            <person name="Hammerl J."/>
        </authorList>
    </citation>
    <scope>NUCLEOTIDE SEQUENCE [LARGE SCALE GENOMIC DNA]</scope>
    <source>
        <strain evidence="3 6">20-MO00624-0</strain>
    </source>
</reference>
<proteinExistence type="predicted"/>
<protein>
    <submittedName>
        <fullName evidence="3">DUF2059 domain-containing protein</fullName>
    </submittedName>
    <submittedName>
        <fullName evidence="4">Uncharacterized protein conserved in bacteria</fullName>
    </submittedName>
</protein>
<dbReference type="RefSeq" id="WP_010797667.1">
    <property type="nucleotide sequence ID" value="NZ_CP053063.1"/>
</dbReference>
<evidence type="ECO:0000313" key="3">
    <source>
        <dbReference type="EMBL" id="MBF8642950.1"/>
    </source>
</evidence>
<feature type="chain" id="PRO_5015943386" evidence="1">
    <location>
        <begin position="23"/>
        <end position="175"/>
    </location>
</feature>
<dbReference type="AlphaFoldDB" id="A0A2X2ESY7"/>
<evidence type="ECO:0000256" key="1">
    <source>
        <dbReference type="SAM" id="SignalP"/>
    </source>
</evidence>
<dbReference type="Proteomes" id="UP000626180">
    <property type="component" value="Unassembled WGS sequence"/>
</dbReference>
<sequence length="175" mass="19038">MKTFRAVCTAVMLSGVSGLALADAASHAAQAERFLKLANADKLTTPVYAQVHELFDQHFAQAKAPSKKAVLESYVARANATLDKSIGWDKVKPDLVKLYTQNFSEAELKDLIDFYQSPLGKKMMNTLPQISMQSAQLTQGKLEQAVPQVNKLLSDMDKELGVKPQAAPEGSGSKK</sequence>
<dbReference type="EMBL" id="UAUF01000013">
    <property type="protein sequence ID" value="SPZ09680.1"/>
    <property type="molecule type" value="Genomic_DNA"/>
</dbReference>
<evidence type="ECO:0000313" key="5">
    <source>
        <dbReference type="Proteomes" id="UP000250443"/>
    </source>
</evidence>
<reference evidence="4 5" key="1">
    <citation type="submission" date="2018-06" db="EMBL/GenBank/DDBJ databases">
        <authorList>
            <consortium name="Pathogen Informatics"/>
            <person name="Doyle S."/>
        </authorList>
    </citation>
    <scope>NUCLEOTIDE SEQUENCE [LARGE SCALE GENOMIC DNA]</scope>
    <source>
        <strain evidence="4 5">NCTC11842</strain>
    </source>
</reference>
<evidence type="ECO:0000313" key="4">
    <source>
        <dbReference type="EMBL" id="SPZ09680.1"/>
    </source>
</evidence>
<organism evidence="4 5">
    <name type="scientific">Pseudomonas luteola</name>
    <dbReference type="NCBI Taxonomy" id="47886"/>
    <lineage>
        <taxon>Bacteria</taxon>
        <taxon>Pseudomonadati</taxon>
        <taxon>Pseudomonadota</taxon>
        <taxon>Gammaproteobacteria</taxon>
        <taxon>Pseudomonadales</taxon>
        <taxon>Pseudomonadaceae</taxon>
        <taxon>Pseudomonas</taxon>
    </lineage>
</organism>
<dbReference type="EMBL" id="JADMCD010000013">
    <property type="protein sequence ID" value="MBF8642950.1"/>
    <property type="molecule type" value="Genomic_DNA"/>
</dbReference>